<comment type="cofactor">
    <cofactor evidence="1 8">
        <name>Mg(2+)</name>
        <dbReference type="ChEBI" id="CHEBI:18420"/>
    </cofactor>
</comment>
<keyword evidence="5 8" id="KW-0378">Hydrolase</keyword>
<evidence type="ECO:0000313" key="11">
    <source>
        <dbReference type="Proteomes" id="UP000246410"/>
    </source>
</evidence>
<evidence type="ECO:0000256" key="6">
    <source>
        <dbReference type="ARBA" id="ARBA00022842"/>
    </source>
</evidence>
<evidence type="ECO:0000256" key="5">
    <source>
        <dbReference type="ARBA" id="ARBA00022801"/>
    </source>
</evidence>
<keyword evidence="4 8" id="KW-0479">Metal-binding</keyword>
<comment type="caution">
    <text evidence="10">The sequence shown here is derived from an EMBL/GenBank/DDBJ whole genome shotgun (WGS) entry which is preliminary data.</text>
</comment>
<dbReference type="Pfam" id="PF01850">
    <property type="entry name" value="PIN"/>
    <property type="match status" value="1"/>
</dbReference>
<dbReference type="Gene3D" id="3.40.50.1010">
    <property type="entry name" value="5'-nuclease"/>
    <property type="match status" value="1"/>
</dbReference>
<dbReference type="GO" id="GO:0004540">
    <property type="term" value="F:RNA nuclease activity"/>
    <property type="evidence" value="ECO:0007669"/>
    <property type="project" value="InterPro"/>
</dbReference>
<dbReference type="PANTHER" id="PTHR33653">
    <property type="entry name" value="RIBONUCLEASE VAPC2"/>
    <property type="match status" value="1"/>
</dbReference>
<sequence length="134" mass="14297">MAKLIFDTGVLIAIDRGTIDLSNEISDDDNVAVPAVVIAEYLTGVAAQTNSAKQASARKFLSEFRAIVPSVPYDDSVAEHHADLLTYVRSTGTPCGAHDLIIAATARATGRTVLTTDKRARFDELPGVEARLVN</sequence>
<evidence type="ECO:0000259" key="9">
    <source>
        <dbReference type="Pfam" id="PF01850"/>
    </source>
</evidence>
<evidence type="ECO:0000256" key="1">
    <source>
        <dbReference type="ARBA" id="ARBA00001946"/>
    </source>
</evidence>
<dbReference type="CDD" id="cd09881">
    <property type="entry name" value="PIN_VapC4-5_FitB-like"/>
    <property type="match status" value="1"/>
</dbReference>
<dbReference type="GO" id="GO:0004519">
    <property type="term" value="F:endonuclease activity"/>
    <property type="evidence" value="ECO:0007669"/>
    <property type="project" value="UniProtKB-KW"/>
</dbReference>
<evidence type="ECO:0000256" key="2">
    <source>
        <dbReference type="ARBA" id="ARBA00022649"/>
    </source>
</evidence>
<feature type="domain" description="PIN" evidence="9">
    <location>
        <begin position="5"/>
        <end position="124"/>
    </location>
</feature>
<keyword evidence="6 8" id="KW-0460">Magnesium</keyword>
<keyword evidence="10" id="KW-0255">Endonuclease</keyword>
<reference evidence="10 11" key="1">
    <citation type="submission" date="2018-05" db="EMBL/GenBank/DDBJ databases">
        <title>Genomic Encyclopedia of Type Strains, Phase IV (KMG-IV): sequencing the most valuable type-strain genomes for metagenomic binning, comparative biology and taxonomic classification.</title>
        <authorList>
            <person name="Goeker M."/>
        </authorList>
    </citation>
    <scope>NUCLEOTIDE SEQUENCE [LARGE SCALE GENOMIC DNA]</scope>
    <source>
        <strain evidence="10 11">DSM 44717</strain>
    </source>
</reference>
<dbReference type="GO" id="GO:0090729">
    <property type="term" value="F:toxin activity"/>
    <property type="evidence" value="ECO:0007669"/>
    <property type="project" value="UniProtKB-KW"/>
</dbReference>
<dbReference type="RefSeq" id="WP_167456248.1">
    <property type="nucleotide sequence ID" value="NZ_QGTL01000004.1"/>
</dbReference>
<keyword evidence="2 8" id="KW-1277">Toxin-antitoxin system</keyword>
<comment type="similarity">
    <text evidence="7 8">Belongs to the PINc/VapC protein family.</text>
</comment>
<dbReference type="AlphaFoldDB" id="A0A317NKP2"/>
<keyword evidence="11" id="KW-1185">Reference proteome</keyword>
<dbReference type="InterPro" id="IPR050556">
    <property type="entry name" value="Type_II_TA_system_RNase"/>
</dbReference>
<feature type="binding site" evidence="8">
    <location>
        <position position="99"/>
    </location>
    <ligand>
        <name>Mg(2+)</name>
        <dbReference type="ChEBI" id="CHEBI:18420"/>
    </ligand>
</feature>
<dbReference type="InterPro" id="IPR002716">
    <property type="entry name" value="PIN_dom"/>
</dbReference>
<evidence type="ECO:0000256" key="8">
    <source>
        <dbReference type="HAMAP-Rule" id="MF_00265"/>
    </source>
</evidence>
<evidence type="ECO:0000256" key="4">
    <source>
        <dbReference type="ARBA" id="ARBA00022723"/>
    </source>
</evidence>
<name>A0A317NKP2_9NOCA</name>
<dbReference type="GO" id="GO:0000287">
    <property type="term" value="F:magnesium ion binding"/>
    <property type="evidence" value="ECO:0007669"/>
    <property type="project" value="UniProtKB-UniRule"/>
</dbReference>
<dbReference type="HAMAP" id="MF_00265">
    <property type="entry name" value="VapC_Nob1"/>
    <property type="match status" value="1"/>
</dbReference>
<accession>A0A317NKP2</accession>
<dbReference type="InterPro" id="IPR029060">
    <property type="entry name" value="PIN-like_dom_sf"/>
</dbReference>
<comment type="function">
    <text evidence="8">Toxic component of a toxin-antitoxin (TA) system. An RNase.</text>
</comment>
<keyword evidence="8" id="KW-0800">Toxin</keyword>
<keyword evidence="3 8" id="KW-0540">Nuclease</keyword>
<proteinExistence type="inferred from homology"/>
<feature type="binding site" evidence="8">
    <location>
        <position position="7"/>
    </location>
    <ligand>
        <name>Mg(2+)</name>
        <dbReference type="ChEBI" id="CHEBI:18420"/>
    </ligand>
</feature>
<evidence type="ECO:0000256" key="3">
    <source>
        <dbReference type="ARBA" id="ARBA00022722"/>
    </source>
</evidence>
<dbReference type="GO" id="GO:0016787">
    <property type="term" value="F:hydrolase activity"/>
    <property type="evidence" value="ECO:0007669"/>
    <property type="project" value="UniProtKB-KW"/>
</dbReference>
<evidence type="ECO:0000256" key="7">
    <source>
        <dbReference type="ARBA" id="ARBA00038093"/>
    </source>
</evidence>
<organism evidence="10 11">
    <name type="scientific">Nocardia neocaledoniensis</name>
    <dbReference type="NCBI Taxonomy" id="236511"/>
    <lineage>
        <taxon>Bacteria</taxon>
        <taxon>Bacillati</taxon>
        <taxon>Actinomycetota</taxon>
        <taxon>Actinomycetes</taxon>
        <taxon>Mycobacteriales</taxon>
        <taxon>Nocardiaceae</taxon>
        <taxon>Nocardia</taxon>
    </lineage>
</organism>
<dbReference type="EC" id="3.1.-.-" evidence="8"/>
<dbReference type="EMBL" id="QGTL01000004">
    <property type="protein sequence ID" value="PWV75946.1"/>
    <property type="molecule type" value="Genomic_DNA"/>
</dbReference>
<evidence type="ECO:0000313" key="10">
    <source>
        <dbReference type="EMBL" id="PWV75946.1"/>
    </source>
</evidence>
<dbReference type="PANTHER" id="PTHR33653:SF1">
    <property type="entry name" value="RIBONUCLEASE VAPC2"/>
    <property type="match status" value="1"/>
</dbReference>
<dbReference type="SUPFAM" id="SSF88723">
    <property type="entry name" value="PIN domain-like"/>
    <property type="match status" value="1"/>
</dbReference>
<gene>
    <name evidence="8" type="primary">vapC</name>
    <name evidence="10" type="ORF">DFR69_10447</name>
</gene>
<protein>
    <recommendedName>
        <fullName evidence="8">Ribonuclease VapC</fullName>
        <shortName evidence="8">RNase VapC</shortName>
        <ecNumber evidence="8">3.1.-.-</ecNumber>
    </recommendedName>
    <alternativeName>
        <fullName evidence="8">Toxin VapC</fullName>
    </alternativeName>
</protein>
<dbReference type="InterPro" id="IPR022907">
    <property type="entry name" value="VapC_family"/>
</dbReference>
<dbReference type="Proteomes" id="UP000246410">
    <property type="component" value="Unassembled WGS sequence"/>
</dbReference>